<gene>
    <name evidence="1" type="ORF">GLOINDRAFT_95635</name>
</gene>
<reference evidence="1" key="1">
    <citation type="submission" date="2013-07" db="EMBL/GenBank/DDBJ databases">
        <title>The genome of an arbuscular mycorrhizal fungus provides insights into the evolution of the oldest plant symbiosis.</title>
        <authorList>
            <consortium name="DOE Joint Genome Institute"/>
            <person name="Tisserant E."/>
            <person name="Malbreil M."/>
            <person name="Kuo A."/>
            <person name="Kohler A."/>
            <person name="Symeonidi A."/>
            <person name="Balestrini R."/>
            <person name="Charron P."/>
            <person name="Duensing N."/>
            <person name="Frei-dit-Frey N."/>
            <person name="Gianinazzi-Pearson V."/>
            <person name="Gilbert B."/>
            <person name="Handa Y."/>
            <person name="Hijri M."/>
            <person name="Kaul R."/>
            <person name="Kawaguchi M."/>
            <person name="Krajinski F."/>
            <person name="Lammers P."/>
            <person name="Lapierre D."/>
            <person name="Masclaux F.G."/>
            <person name="Murat C."/>
            <person name="Morin E."/>
            <person name="Ndikumana S."/>
            <person name="Pagni M."/>
            <person name="Petitpierre D."/>
            <person name="Requena N."/>
            <person name="Rosikiewicz P."/>
            <person name="Riley R."/>
            <person name="Saito K."/>
            <person name="San Clemente H."/>
            <person name="Shapiro H."/>
            <person name="van Tuinen D."/>
            <person name="Becard G."/>
            <person name="Bonfante P."/>
            <person name="Paszkowski U."/>
            <person name="Shachar-Hill Y."/>
            <person name="Young J.P."/>
            <person name="Sanders I.R."/>
            <person name="Henrissat B."/>
            <person name="Rensing S.A."/>
            <person name="Grigoriev I.V."/>
            <person name="Corradi N."/>
            <person name="Roux C."/>
            <person name="Martin F."/>
        </authorList>
    </citation>
    <scope>NUCLEOTIDE SEQUENCE</scope>
    <source>
        <strain evidence="1">DAOM 197198</strain>
    </source>
</reference>
<organism evidence="1">
    <name type="scientific">Rhizophagus irregularis (strain DAOM 181602 / DAOM 197198 / MUCL 43194)</name>
    <name type="common">Arbuscular mycorrhizal fungus</name>
    <name type="synonym">Glomus intraradices</name>
    <dbReference type="NCBI Taxonomy" id="747089"/>
    <lineage>
        <taxon>Eukaryota</taxon>
        <taxon>Fungi</taxon>
        <taxon>Fungi incertae sedis</taxon>
        <taxon>Mucoromycota</taxon>
        <taxon>Glomeromycotina</taxon>
        <taxon>Glomeromycetes</taxon>
        <taxon>Glomerales</taxon>
        <taxon>Glomeraceae</taxon>
        <taxon>Rhizophagus</taxon>
    </lineage>
</organism>
<accession>U9U0W7</accession>
<protein>
    <submittedName>
        <fullName evidence="1">Uncharacterized protein</fullName>
    </submittedName>
</protein>
<sequence>MYYGTILSNNIFLYVGRKNLVKIISVCGHVGIKLFYSDNLHLFVLVKRSHALSHRYNCTPEGFINMSKNFTGRKQKTEEGFFGETSIEMLPSFFTHKVWSLMSYKKKGDNIVRLKNFSAFFLAVKELKEFFDQYFLERLLFATSGAAKVMRLPSLDIVCDE</sequence>
<dbReference type="EMBL" id="KI283321">
    <property type="protein sequence ID" value="ESA14024.1"/>
    <property type="molecule type" value="Genomic_DNA"/>
</dbReference>
<name>U9U0W7_RHIID</name>
<dbReference type="AlphaFoldDB" id="U9U0W7"/>
<dbReference type="HOGENOM" id="CLU_1644619_0_0_1"/>
<proteinExistence type="predicted"/>
<evidence type="ECO:0000313" key="1">
    <source>
        <dbReference type="EMBL" id="ESA14024.1"/>
    </source>
</evidence>